<dbReference type="OrthoDB" id="448051at2759"/>
<dbReference type="AlphaFoldDB" id="A0A813FUE9"/>
<keyword evidence="4" id="KW-0378">Hydrolase</keyword>
<dbReference type="Proteomes" id="UP000654075">
    <property type="component" value="Unassembled WGS sequence"/>
</dbReference>
<accession>A0A813FUE9</accession>
<dbReference type="EMBL" id="CAJNNW010013887">
    <property type="protein sequence ID" value="CAE8655919.1"/>
    <property type="molecule type" value="Genomic_DNA"/>
</dbReference>
<dbReference type="Pfam" id="PF10230">
    <property type="entry name" value="LIDHydrolase"/>
    <property type="match status" value="1"/>
</dbReference>
<dbReference type="PANTHER" id="PTHR13390">
    <property type="entry name" value="LIPASE"/>
    <property type="match status" value="1"/>
</dbReference>
<name>A0A813FUE9_POLGL</name>
<dbReference type="Gene3D" id="3.40.50.1820">
    <property type="entry name" value="alpha/beta hydrolase"/>
    <property type="match status" value="1"/>
</dbReference>
<reference evidence="6" key="1">
    <citation type="submission" date="2021-02" db="EMBL/GenBank/DDBJ databases">
        <authorList>
            <person name="Dougan E. K."/>
            <person name="Rhodes N."/>
            <person name="Thang M."/>
            <person name="Chan C."/>
        </authorList>
    </citation>
    <scope>NUCLEOTIDE SEQUENCE</scope>
</reference>
<evidence type="ECO:0000313" key="8">
    <source>
        <dbReference type="Proteomes" id="UP000654075"/>
    </source>
</evidence>
<dbReference type="GO" id="GO:0019915">
    <property type="term" value="P:lipid storage"/>
    <property type="evidence" value="ECO:0007669"/>
    <property type="project" value="InterPro"/>
</dbReference>
<evidence type="ECO:0008006" key="9">
    <source>
        <dbReference type="Google" id="ProtNLM"/>
    </source>
</evidence>
<evidence type="ECO:0000313" key="7">
    <source>
        <dbReference type="EMBL" id="CAE8655919.1"/>
    </source>
</evidence>
<keyword evidence="8" id="KW-1185">Reference proteome</keyword>
<dbReference type="InterPro" id="IPR029058">
    <property type="entry name" value="AB_hydrolase_fold"/>
</dbReference>
<dbReference type="Proteomes" id="UP000626109">
    <property type="component" value="Unassembled WGS sequence"/>
</dbReference>
<comment type="similarity">
    <text evidence="2">Belongs to the AB hydrolase superfamily. LDAH family.</text>
</comment>
<evidence type="ECO:0000256" key="4">
    <source>
        <dbReference type="ARBA" id="ARBA00022801"/>
    </source>
</evidence>
<dbReference type="GO" id="GO:0005811">
    <property type="term" value="C:lipid droplet"/>
    <property type="evidence" value="ECO:0007669"/>
    <property type="project" value="UniProtKB-SubCell"/>
</dbReference>
<comment type="caution">
    <text evidence="6">The sequence shown here is derived from an EMBL/GenBank/DDBJ whole genome shotgun (WGS) entry which is preliminary data.</text>
</comment>
<gene>
    <name evidence="6" type="ORF">PGLA1383_LOCUS34827</name>
    <name evidence="7" type="ORF">PGLA2088_LOCUS11900</name>
</gene>
<dbReference type="GO" id="GO:0016298">
    <property type="term" value="F:lipase activity"/>
    <property type="evidence" value="ECO:0007669"/>
    <property type="project" value="InterPro"/>
</dbReference>
<evidence type="ECO:0000256" key="5">
    <source>
        <dbReference type="SAM" id="MobiDB-lite"/>
    </source>
</evidence>
<dbReference type="PANTHER" id="PTHR13390:SF0">
    <property type="entry name" value="LIPID DROPLET-ASSOCIATED HYDROLASE"/>
    <property type="match status" value="1"/>
</dbReference>
<feature type="region of interest" description="Disordered" evidence="5">
    <location>
        <begin position="279"/>
        <end position="307"/>
    </location>
</feature>
<evidence type="ECO:0000256" key="2">
    <source>
        <dbReference type="ARBA" id="ARBA00008300"/>
    </source>
</evidence>
<dbReference type="EMBL" id="CAJNNV010026076">
    <property type="protein sequence ID" value="CAE8617163.1"/>
    <property type="molecule type" value="Genomic_DNA"/>
</dbReference>
<organism evidence="6 8">
    <name type="scientific">Polarella glacialis</name>
    <name type="common">Dinoflagellate</name>
    <dbReference type="NCBI Taxonomy" id="89957"/>
    <lineage>
        <taxon>Eukaryota</taxon>
        <taxon>Sar</taxon>
        <taxon>Alveolata</taxon>
        <taxon>Dinophyceae</taxon>
        <taxon>Suessiales</taxon>
        <taxon>Suessiaceae</taxon>
        <taxon>Polarella</taxon>
    </lineage>
</organism>
<dbReference type="InterPro" id="IPR019363">
    <property type="entry name" value="LDAH"/>
</dbReference>
<evidence type="ECO:0000256" key="1">
    <source>
        <dbReference type="ARBA" id="ARBA00004502"/>
    </source>
</evidence>
<sequence>MVSYKKIPSSVSGDRHHAGCCVEHRLIEGLPCEFIWARQARGVHTVGYDSGSGRKVREPLVVMVPGFPGVAGLYSEFLSVLSATAGCIAVCFAWCGHHEIPDSLQANKKTVPLDLEAQAAFVASVLRHLQLHAGASKLVLLGHSLGCWLLSQSLEALASEAASNPSKAAAVVAIHLMCPILKDMGSIPRARKLRGPISVVRDLRLHVPLRIAANVLPLYFASRALQLLWWMRGKASLNFSENWFWQSLVVDLRLGVIGLALPLALEAMDKIREPGPALLKSLGGGRNSRDASRGQKGGGDSSSKGPSPPFLTLHFAAGDGWTPAEARAQFRELFPKAPHVEHQMPHGVITRKSAARQAAAVIGRLTASAVDQQ</sequence>
<keyword evidence="3" id="KW-0551">Lipid droplet</keyword>
<proteinExistence type="inferred from homology"/>
<comment type="subcellular location">
    <subcellularLocation>
        <location evidence="1">Lipid droplet</location>
    </subcellularLocation>
</comment>
<evidence type="ECO:0000256" key="3">
    <source>
        <dbReference type="ARBA" id="ARBA00022677"/>
    </source>
</evidence>
<dbReference type="SUPFAM" id="SSF53474">
    <property type="entry name" value="alpha/beta-Hydrolases"/>
    <property type="match status" value="1"/>
</dbReference>
<evidence type="ECO:0000313" key="6">
    <source>
        <dbReference type="EMBL" id="CAE8617163.1"/>
    </source>
</evidence>
<protein>
    <recommendedName>
        <fullName evidence="9">Lipid droplet-associated hydrolase</fullName>
    </recommendedName>
</protein>